<reference evidence="2 3" key="1">
    <citation type="submission" date="2019-08" db="EMBL/GenBank/DDBJ databases">
        <title>Genome of Vicingus serpentipes NCIMB 15042.</title>
        <authorList>
            <person name="Bowman J.P."/>
        </authorList>
    </citation>
    <scope>NUCLEOTIDE SEQUENCE [LARGE SCALE GENOMIC DNA]</scope>
    <source>
        <strain evidence="2 3">NCIMB 15042</strain>
    </source>
</reference>
<keyword evidence="1" id="KW-0732">Signal</keyword>
<comment type="caution">
    <text evidence="2">The sequence shown here is derived from an EMBL/GenBank/DDBJ whole genome shotgun (WGS) entry which is preliminary data.</text>
</comment>
<evidence type="ECO:0000256" key="1">
    <source>
        <dbReference type="SAM" id="SignalP"/>
    </source>
</evidence>
<evidence type="ECO:0000313" key="3">
    <source>
        <dbReference type="Proteomes" id="UP000321721"/>
    </source>
</evidence>
<feature type="signal peptide" evidence="1">
    <location>
        <begin position="1"/>
        <end position="22"/>
    </location>
</feature>
<evidence type="ECO:0000313" key="2">
    <source>
        <dbReference type="EMBL" id="TXB65299.1"/>
    </source>
</evidence>
<dbReference type="EMBL" id="VOOS01000003">
    <property type="protein sequence ID" value="TXB65299.1"/>
    <property type="molecule type" value="Genomic_DNA"/>
</dbReference>
<keyword evidence="3" id="KW-1185">Reference proteome</keyword>
<dbReference type="Proteomes" id="UP000321721">
    <property type="component" value="Unassembled WGS sequence"/>
</dbReference>
<organism evidence="2 3">
    <name type="scientific">Vicingus serpentipes</name>
    <dbReference type="NCBI Taxonomy" id="1926625"/>
    <lineage>
        <taxon>Bacteria</taxon>
        <taxon>Pseudomonadati</taxon>
        <taxon>Bacteroidota</taxon>
        <taxon>Flavobacteriia</taxon>
        <taxon>Flavobacteriales</taxon>
        <taxon>Vicingaceae</taxon>
        <taxon>Vicingus</taxon>
    </lineage>
</organism>
<proteinExistence type="predicted"/>
<gene>
    <name evidence="2" type="ORF">FRY74_07705</name>
</gene>
<sequence length="265" mass="30782">MNMIKSLLFTFSLLFLSLAGFNQILTKSLDGNQFTTDQFGNFYDISSREVKKYNKKGELLFTYSNNILGEISSVDVINPLKVLIYFRDFTKILTLDDAMSVRGDVLNLNDLNLEETSLVCRSYNNGVWFYNPIKYQLTRIENRQVINVSSNLSNLLGENIQPNYLLEFNEKVYLSDIKSGILVFDIYGTYLKTIPIYNVKAFQVKQKYILYVNANQQIEIYNLFTLEKSIYQAEKYDDVKSVRIEGSNIYILSKKNQLIIDKIEL</sequence>
<accession>A0A5C6RTI6</accession>
<feature type="chain" id="PRO_5022780040" evidence="1">
    <location>
        <begin position="23"/>
        <end position="265"/>
    </location>
</feature>
<name>A0A5C6RTI6_9FLAO</name>
<protein>
    <submittedName>
        <fullName evidence="2">Uncharacterized protein</fullName>
    </submittedName>
</protein>
<dbReference type="AlphaFoldDB" id="A0A5C6RTI6"/>